<protein>
    <submittedName>
        <fullName evidence="3">Glycosyltransferase involved in cell wall bisynthesis</fullName>
    </submittedName>
</protein>
<dbReference type="OrthoDB" id="9802525at2"/>
<dbReference type="InterPro" id="IPR001296">
    <property type="entry name" value="Glyco_trans_1"/>
</dbReference>
<evidence type="ECO:0000256" key="1">
    <source>
        <dbReference type="ARBA" id="ARBA00022679"/>
    </source>
</evidence>
<proteinExistence type="predicted"/>
<dbReference type="Pfam" id="PF00534">
    <property type="entry name" value="Glycos_transf_1"/>
    <property type="match status" value="1"/>
</dbReference>
<dbReference type="AlphaFoldDB" id="A0A1H9RN92"/>
<evidence type="ECO:0000313" key="3">
    <source>
        <dbReference type="EMBL" id="SER73379.1"/>
    </source>
</evidence>
<dbReference type="CDD" id="cd03801">
    <property type="entry name" value="GT4_PimA-like"/>
    <property type="match status" value="1"/>
</dbReference>
<evidence type="ECO:0000313" key="4">
    <source>
        <dbReference type="Proteomes" id="UP000199019"/>
    </source>
</evidence>
<gene>
    <name evidence="3" type="ORF">SAMN05216199_1027</name>
</gene>
<reference evidence="4" key="1">
    <citation type="submission" date="2016-10" db="EMBL/GenBank/DDBJ databases">
        <authorList>
            <person name="Varghese N."/>
            <person name="Submissions S."/>
        </authorList>
    </citation>
    <scope>NUCLEOTIDE SEQUENCE [LARGE SCALE GENOMIC DNA]</scope>
    <source>
        <strain evidence="4">CGMCC 1.6963</strain>
    </source>
</reference>
<dbReference type="RefSeq" id="WP_091755864.1">
    <property type="nucleotide sequence ID" value="NZ_FOHB01000001.1"/>
</dbReference>
<dbReference type="SUPFAM" id="SSF53756">
    <property type="entry name" value="UDP-Glycosyltransferase/glycogen phosphorylase"/>
    <property type="match status" value="1"/>
</dbReference>
<name>A0A1H9RN92_9MICO</name>
<dbReference type="STRING" id="587636.SAMN05216199_1027"/>
<dbReference type="Proteomes" id="UP000199019">
    <property type="component" value="Unassembled WGS sequence"/>
</dbReference>
<keyword evidence="1 3" id="KW-0808">Transferase</keyword>
<organism evidence="3 4">
    <name type="scientific">Pedococcus cremeus</name>
    <dbReference type="NCBI Taxonomy" id="587636"/>
    <lineage>
        <taxon>Bacteria</taxon>
        <taxon>Bacillati</taxon>
        <taxon>Actinomycetota</taxon>
        <taxon>Actinomycetes</taxon>
        <taxon>Micrococcales</taxon>
        <taxon>Intrasporangiaceae</taxon>
        <taxon>Pedococcus</taxon>
    </lineage>
</organism>
<accession>A0A1H9RN92</accession>
<feature type="domain" description="Glycosyl transferase family 1" evidence="2">
    <location>
        <begin position="189"/>
        <end position="336"/>
    </location>
</feature>
<evidence type="ECO:0000259" key="2">
    <source>
        <dbReference type="Pfam" id="PF00534"/>
    </source>
</evidence>
<dbReference type="GO" id="GO:0016757">
    <property type="term" value="F:glycosyltransferase activity"/>
    <property type="evidence" value="ECO:0007669"/>
    <property type="project" value="InterPro"/>
</dbReference>
<keyword evidence="4" id="KW-1185">Reference proteome</keyword>
<dbReference type="Gene3D" id="3.40.50.2000">
    <property type="entry name" value="Glycogen Phosphorylase B"/>
    <property type="match status" value="2"/>
</dbReference>
<sequence length="378" mass="41635">MKQQAMLVSELLPHYRYGVFKALEVNDSGTEWSFAAGNSDRAKSIPTIERNLLQTTFALQNRHLPKGLLWQSGLLGTVRRRRPDVLVFTGDVSHLSTWAATVLARFQGAKVFFWTIGWHRPERGLKKFTRMCFYSLAHGLMLYGETGKRIGNEMGYPNKRMWVINNALGSSLNAASAKDMDPATLEAFRQKLPSGGTTIGVVVRQNASKRLDLVIRAAAEMDRRGRPVNVLLVGEGPEHQALKSLARELGVALFMPGPAYSQQELDLVYDRLSLTVLPCQAGLAVMQSLERGVPVITDDAPYTQAPESDAVRDGETGARYTAGSVSALADAIETWLGRLEASPATVAQRCKKEIEEGWTPTAQAQLIETVLLRNEEAP</sequence>
<dbReference type="PANTHER" id="PTHR12526">
    <property type="entry name" value="GLYCOSYLTRANSFERASE"/>
    <property type="match status" value="1"/>
</dbReference>
<dbReference type="EMBL" id="FOHB01000001">
    <property type="protein sequence ID" value="SER73379.1"/>
    <property type="molecule type" value="Genomic_DNA"/>
</dbReference>